<sequence length="201" mass="23665">MQLFMDTYNTRQTLIMRVKNQHDDPSWEEFANIYRGYIYAVIRNMGIAESDREELVQQTLIKLWKKLPDIDVEHSGKFRSWLSTLTKNCVIDFIRKRKREINLREKAADQEDQQQVNTVLPDIDRISEAAWKQHLAALALDNIEPHFSGKAVNVFRLSLQGLDVPAIAEKLEIKEESVYRLKTRVKARLIEEIQRLRSELE</sequence>
<evidence type="ECO:0000259" key="5">
    <source>
        <dbReference type="Pfam" id="PF04542"/>
    </source>
</evidence>
<keyword evidence="3" id="KW-0238">DNA-binding</keyword>
<dbReference type="AlphaFoldDB" id="A0A6C2TZM1"/>
<dbReference type="InterPro" id="IPR013325">
    <property type="entry name" value="RNA_pol_sigma_r2"/>
</dbReference>
<keyword evidence="4" id="KW-0804">Transcription</keyword>
<dbReference type="InterPro" id="IPR007627">
    <property type="entry name" value="RNA_pol_sigma70_r2"/>
</dbReference>
<evidence type="ECO:0000256" key="4">
    <source>
        <dbReference type="ARBA" id="ARBA00023163"/>
    </source>
</evidence>
<evidence type="ECO:0000256" key="3">
    <source>
        <dbReference type="ARBA" id="ARBA00023125"/>
    </source>
</evidence>
<dbReference type="InterPro" id="IPR039425">
    <property type="entry name" value="RNA_pol_sigma-70-like"/>
</dbReference>
<evidence type="ECO:0000313" key="7">
    <source>
        <dbReference type="Proteomes" id="UP000366872"/>
    </source>
</evidence>
<dbReference type="GO" id="GO:0003677">
    <property type="term" value="F:DNA binding"/>
    <property type="evidence" value="ECO:0007669"/>
    <property type="project" value="UniProtKB-KW"/>
</dbReference>
<dbReference type="GO" id="GO:0006352">
    <property type="term" value="P:DNA-templated transcription initiation"/>
    <property type="evidence" value="ECO:0007669"/>
    <property type="project" value="InterPro"/>
</dbReference>
<dbReference type="GO" id="GO:0016987">
    <property type="term" value="F:sigma factor activity"/>
    <property type="evidence" value="ECO:0007669"/>
    <property type="project" value="UniProtKB-KW"/>
</dbReference>
<organism evidence="6 7">
    <name type="scientific">Pontiella desulfatans</name>
    <dbReference type="NCBI Taxonomy" id="2750659"/>
    <lineage>
        <taxon>Bacteria</taxon>
        <taxon>Pseudomonadati</taxon>
        <taxon>Kiritimatiellota</taxon>
        <taxon>Kiritimatiellia</taxon>
        <taxon>Kiritimatiellales</taxon>
        <taxon>Pontiellaceae</taxon>
        <taxon>Pontiella</taxon>
    </lineage>
</organism>
<keyword evidence="2" id="KW-0731">Sigma factor</keyword>
<keyword evidence="7" id="KW-1185">Reference proteome</keyword>
<evidence type="ECO:0000256" key="1">
    <source>
        <dbReference type="ARBA" id="ARBA00023015"/>
    </source>
</evidence>
<dbReference type="PANTHER" id="PTHR43133">
    <property type="entry name" value="RNA POLYMERASE ECF-TYPE SIGMA FACTO"/>
    <property type="match status" value="1"/>
</dbReference>
<gene>
    <name evidence="6" type="primary">sigE_2</name>
    <name evidence="6" type="ORF">PDESU_01621</name>
</gene>
<dbReference type="PANTHER" id="PTHR43133:SF8">
    <property type="entry name" value="RNA POLYMERASE SIGMA FACTOR HI_1459-RELATED"/>
    <property type="match status" value="1"/>
</dbReference>
<name>A0A6C2TZM1_PONDE</name>
<dbReference type="EMBL" id="CAAHFG010000001">
    <property type="protein sequence ID" value="VGO13067.1"/>
    <property type="molecule type" value="Genomic_DNA"/>
</dbReference>
<accession>A0A6C2TZM1</accession>
<proteinExistence type="predicted"/>
<dbReference type="Gene3D" id="1.10.1740.10">
    <property type="match status" value="1"/>
</dbReference>
<dbReference type="InterPro" id="IPR014284">
    <property type="entry name" value="RNA_pol_sigma-70_dom"/>
</dbReference>
<keyword evidence="1" id="KW-0805">Transcription regulation</keyword>
<dbReference type="Proteomes" id="UP000366872">
    <property type="component" value="Unassembled WGS sequence"/>
</dbReference>
<protein>
    <submittedName>
        <fullName evidence="6">ECF RNA polymerase sigma factor SigE</fullName>
    </submittedName>
</protein>
<dbReference type="NCBIfam" id="TIGR02937">
    <property type="entry name" value="sigma70-ECF"/>
    <property type="match status" value="1"/>
</dbReference>
<reference evidence="6 7" key="1">
    <citation type="submission" date="2019-04" db="EMBL/GenBank/DDBJ databases">
        <authorList>
            <person name="Van Vliet M D."/>
        </authorList>
    </citation>
    <scope>NUCLEOTIDE SEQUENCE [LARGE SCALE GENOMIC DNA]</scope>
    <source>
        <strain evidence="6 7">F1</strain>
    </source>
</reference>
<evidence type="ECO:0000256" key="2">
    <source>
        <dbReference type="ARBA" id="ARBA00023082"/>
    </source>
</evidence>
<evidence type="ECO:0000313" key="6">
    <source>
        <dbReference type="EMBL" id="VGO13067.1"/>
    </source>
</evidence>
<dbReference type="Pfam" id="PF04542">
    <property type="entry name" value="Sigma70_r2"/>
    <property type="match status" value="1"/>
</dbReference>
<dbReference type="SUPFAM" id="SSF88946">
    <property type="entry name" value="Sigma2 domain of RNA polymerase sigma factors"/>
    <property type="match status" value="1"/>
</dbReference>
<feature type="domain" description="RNA polymerase sigma-70 region 2" evidence="5">
    <location>
        <begin position="34"/>
        <end position="99"/>
    </location>
</feature>